<evidence type="ECO:0000256" key="2">
    <source>
        <dbReference type="ARBA" id="ARBA00022833"/>
    </source>
</evidence>
<reference evidence="8" key="1">
    <citation type="submission" date="2020-01" db="EMBL/GenBank/DDBJ databases">
        <authorList>
            <consortium name="DOE Joint Genome Institute"/>
            <person name="Haridas S."/>
            <person name="Albert R."/>
            <person name="Binder M."/>
            <person name="Bloem J."/>
            <person name="Labutti K."/>
            <person name="Salamov A."/>
            <person name="Andreopoulos B."/>
            <person name="Baker S.E."/>
            <person name="Barry K."/>
            <person name="Bills G."/>
            <person name="Bluhm B.H."/>
            <person name="Cannon C."/>
            <person name="Castanera R."/>
            <person name="Culley D.E."/>
            <person name="Daum C."/>
            <person name="Ezra D."/>
            <person name="Gonzalez J.B."/>
            <person name="Henrissat B."/>
            <person name="Kuo A."/>
            <person name="Liang C."/>
            <person name="Lipzen A."/>
            <person name="Lutzoni F."/>
            <person name="Magnuson J."/>
            <person name="Mondo S."/>
            <person name="Nolan M."/>
            <person name="Ohm R."/>
            <person name="Pangilinan J."/>
            <person name="Park H.-J."/>
            <person name="Ramirez L."/>
            <person name="Alfaro M."/>
            <person name="Sun H."/>
            <person name="Tritt A."/>
            <person name="Yoshinaga Y."/>
            <person name="Zwiers L.-H."/>
            <person name="Turgeon B.G."/>
            <person name="Goodwin S.B."/>
            <person name="Spatafora J.W."/>
            <person name="Crous P.W."/>
            <person name="Grigoriev I.V."/>
        </authorList>
    </citation>
    <scope>NUCLEOTIDE SEQUENCE</scope>
    <source>
        <strain evidence="8">CBS 394.84</strain>
    </source>
</reference>
<evidence type="ECO:0000256" key="5">
    <source>
        <dbReference type="ARBA" id="ARBA00023163"/>
    </source>
</evidence>
<keyword evidence="3" id="KW-0805">Transcription regulation</keyword>
<dbReference type="PROSITE" id="PS00463">
    <property type="entry name" value="ZN2_CY6_FUNGAL_1"/>
    <property type="match status" value="1"/>
</dbReference>
<dbReference type="CDD" id="cd00067">
    <property type="entry name" value="GAL4"/>
    <property type="match status" value="1"/>
</dbReference>
<dbReference type="InterPro" id="IPR001138">
    <property type="entry name" value="Zn2Cys6_DnaBD"/>
</dbReference>
<feature type="domain" description="Zn(2)-C6 fungal-type" evidence="7">
    <location>
        <begin position="28"/>
        <end position="56"/>
    </location>
</feature>
<dbReference type="PANTHER" id="PTHR36206:SF16">
    <property type="entry name" value="TRANSCRIPTION FACTOR DOMAIN-CONTAINING PROTEIN-RELATED"/>
    <property type="match status" value="1"/>
</dbReference>
<comment type="caution">
    <text evidence="8">The sequence shown here is derived from an EMBL/GenBank/DDBJ whole genome shotgun (WGS) entry which is preliminary data.</text>
</comment>
<keyword evidence="6" id="KW-0539">Nucleus</keyword>
<sequence>MPSIIIDASLQLKKHRERAVTTRKVKTGCKTCKIRRVKCDEGRPACSRCQKTGRVCDGYGIWGGGGNSYAERYGSTKSPSPAIIIDRGLTRPIGIEELRYLQWYCMKARHTVSGWFGNPFWAKIVLPATSTEPAILHAVIALSAAHLCEFRHGKAPNMRERFVLQQYSKAIHLLQSVLLRYDKASLTVVLIVCQIFTFLDFLRGKPNMAVTHLQNGLRLLKDLHSGDESSIHQRVLVLRPSSQAKVIDRDIIRSFANVHVQANLFGGNHLEETNLLLQPLEAEMPYPTFFDVEEAKDCLDKLLHGILLVSRRFQEARDGNEGDWSGLIFAQEKAMLLLTTWLKTYHQTTPDIERRKPLNGKLIHDSLAFGGQTLPSHRPLTREPLAYRLLLNYHAMATIMCKSLQPESETRYEAHTSDFISILEGSVEMFRGYLLARSIPNNVLLTGSVNEFGFIPPLYYTAIKCRNHRIRLHAIRLLMQIPHKEGVWDSVITVHVARKVMRLEEAGMNPKVNVDDDEFSILQVPNIDSLTSPKLSESSLFHDVQVDVQDENPNSAVLTGKRWRADGSLDVVRCHFDGTRWSDIR</sequence>
<dbReference type="EMBL" id="ML976614">
    <property type="protein sequence ID" value="KAF1850544.1"/>
    <property type="molecule type" value="Genomic_DNA"/>
</dbReference>
<protein>
    <recommendedName>
        <fullName evidence="7">Zn(2)-C6 fungal-type domain-containing protein</fullName>
    </recommendedName>
</protein>
<keyword evidence="2" id="KW-0862">Zinc</keyword>
<evidence type="ECO:0000259" key="7">
    <source>
        <dbReference type="PROSITE" id="PS50048"/>
    </source>
</evidence>
<dbReference type="Proteomes" id="UP000800039">
    <property type="component" value="Unassembled WGS sequence"/>
</dbReference>
<dbReference type="Pfam" id="PF00172">
    <property type="entry name" value="Zn_clus"/>
    <property type="match status" value="1"/>
</dbReference>
<dbReference type="GO" id="GO:0008270">
    <property type="term" value="F:zinc ion binding"/>
    <property type="evidence" value="ECO:0007669"/>
    <property type="project" value="InterPro"/>
</dbReference>
<accession>A0A9P4GS61</accession>
<dbReference type="InterPro" id="IPR021858">
    <property type="entry name" value="Fun_TF"/>
</dbReference>
<keyword evidence="9" id="KW-1185">Reference proteome</keyword>
<dbReference type="Gene3D" id="4.10.240.10">
    <property type="entry name" value="Zn(2)-C6 fungal-type DNA-binding domain"/>
    <property type="match status" value="1"/>
</dbReference>
<evidence type="ECO:0000313" key="8">
    <source>
        <dbReference type="EMBL" id="KAF1850544.1"/>
    </source>
</evidence>
<proteinExistence type="predicted"/>
<keyword evidence="1" id="KW-0479">Metal-binding</keyword>
<dbReference type="GO" id="GO:0000981">
    <property type="term" value="F:DNA-binding transcription factor activity, RNA polymerase II-specific"/>
    <property type="evidence" value="ECO:0007669"/>
    <property type="project" value="InterPro"/>
</dbReference>
<gene>
    <name evidence="8" type="ORF">K460DRAFT_400601</name>
</gene>
<dbReference type="PROSITE" id="PS50048">
    <property type="entry name" value="ZN2_CY6_FUNGAL_2"/>
    <property type="match status" value="1"/>
</dbReference>
<evidence type="ECO:0000313" key="9">
    <source>
        <dbReference type="Proteomes" id="UP000800039"/>
    </source>
</evidence>
<dbReference type="SMART" id="SM00066">
    <property type="entry name" value="GAL4"/>
    <property type="match status" value="1"/>
</dbReference>
<keyword evidence="5" id="KW-0804">Transcription</keyword>
<evidence type="ECO:0000256" key="6">
    <source>
        <dbReference type="ARBA" id="ARBA00023242"/>
    </source>
</evidence>
<evidence type="ECO:0000256" key="4">
    <source>
        <dbReference type="ARBA" id="ARBA00023125"/>
    </source>
</evidence>
<dbReference type="GeneID" id="63853589"/>
<dbReference type="InterPro" id="IPR052360">
    <property type="entry name" value="Transcr_Regulatory_Proteins"/>
</dbReference>
<keyword evidence="4" id="KW-0238">DNA-binding</keyword>
<dbReference type="InterPro" id="IPR036864">
    <property type="entry name" value="Zn2-C6_fun-type_DNA-bd_sf"/>
</dbReference>
<name>A0A9P4GS61_9PLEO</name>
<dbReference type="GO" id="GO:0003677">
    <property type="term" value="F:DNA binding"/>
    <property type="evidence" value="ECO:0007669"/>
    <property type="project" value="UniProtKB-KW"/>
</dbReference>
<organism evidence="8 9">
    <name type="scientific">Cucurbitaria berberidis CBS 394.84</name>
    <dbReference type="NCBI Taxonomy" id="1168544"/>
    <lineage>
        <taxon>Eukaryota</taxon>
        <taxon>Fungi</taxon>
        <taxon>Dikarya</taxon>
        <taxon>Ascomycota</taxon>
        <taxon>Pezizomycotina</taxon>
        <taxon>Dothideomycetes</taxon>
        <taxon>Pleosporomycetidae</taxon>
        <taxon>Pleosporales</taxon>
        <taxon>Pleosporineae</taxon>
        <taxon>Cucurbitariaceae</taxon>
        <taxon>Cucurbitaria</taxon>
    </lineage>
</organism>
<dbReference type="PANTHER" id="PTHR36206">
    <property type="entry name" value="ASPERCRYPTIN BIOSYNTHESIS CLUSTER-SPECIFIC TRANSCRIPTION REGULATOR ATNN-RELATED"/>
    <property type="match status" value="1"/>
</dbReference>
<evidence type="ECO:0000256" key="3">
    <source>
        <dbReference type="ARBA" id="ARBA00023015"/>
    </source>
</evidence>
<dbReference type="AlphaFoldDB" id="A0A9P4GS61"/>
<evidence type="ECO:0000256" key="1">
    <source>
        <dbReference type="ARBA" id="ARBA00022723"/>
    </source>
</evidence>
<dbReference type="OrthoDB" id="3172332at2759"/>
<dbReference type="Pfam" id="PF11951">
    <property type="entry name" value="Fungal_trans_2"/>
    <property type="match status" value="1"/>
</dbReference>
<dbReference type="RefSeq" id="XP_040793107.1">
    <property type="nucleotide sequence ID" value="XM_040936339.1"/>
</dbReference>
<dbReference type="SUPFAM" id="SSF57701">
    <property type="entry name" value="Zn2/Cys6 DNA-binding domain"/>
    <property type="match status" value="1"/>
</dbReference>